<organism evidence="3 4">
    <name type="scientific">Lactobacillus amylovorus subsp. animalium DSM 16698</name>
    <dbReference type="NCBI Taxonomy" id="695563"/>
    <lineage>
        <taxon>Bacteria</taxon>
        <taxon>Bacillati</taxon>
        <taxon>Bacillota</taxon>
        <taxon>Bacilli</taxon>
        <taxon>Lactobacillales</taxon>
        <taxon>Lactobacillaceae</taxon>
        <taxon>Lactobacillus</taxon>
        <taxon>Lactobacillus amylovorus subsp. animalium</taxon>
    </lineage>
</organism>
<name>A0A0R2KS83_LACAM</name>
<dbReference type="PATRIC" id="fig|695563.3.peg.111"/>
<dbReference type="Pfam" id="PF03413">
    <property type="entry name" value="PepSY"/>
    <property type="match status" value="2"/>
</dbReference>
<feature type="chain" id="PRO_5038972172" description="PepSY domain-containing protein" evidence="1">
    <location>
        <begin position="23"/>
        <end position="181"/>
    </location>
</feature>
<dbReference type="RefSeq" id="WP_056985290.1">
    <property type="nucleotide sequence ID" value="NZ_JQBQ01000010.1"/>
</dbReference>
<evidence type="ECO:0000313" key="3">
    <source>
        <dbReference type="EMBL" id="KRN92350.1"/>
    </source>
</evidence>
<evidence type="ECO:0000256" key="1">
    <source>
        <dbReference type="SAM" id="SignalP"/>
    </source>
</evidence>
<feature type="domain" description="PepSY" evidence="2">
    <location>
        <begin position="44"/>
        <end position="102"/>
    </location>
</feature>
<proteinExistence type="predicted"/>
<dbReference type="AlphaFoldDB" id="A0A0R2KS83"/>
<dbReference type="Proteomes" id="UP000051529">
    <property type="component" value="Unassembled WGS sequence"/>
</dbReference>
<sequence>MKTINLKKFAIAGAALIGLGTAAITTVNKNTEPTTVQAASSKIKVSQSTAVKKFRAKYPSAKIDYINLEKENGRYVYEIEGFTSTREYDMRINASTGKVISAHSEAEKNRNKKAINLSKVISRSTATKIAQKKVPDSKAIEWSLDRDGSRTVWEVTVSKSGKKSEVKINALTKKVISVERD</sequence>
<dbReference type="EMBL" id="JQBQ01000010">
    <property type="protein sequence ID" value="KRN92350.1"/>
    <property type="molecule type" value="Genomic_DNA"/>
</dbReference>
<reference evidence="3 4" key="1">
    <citation type="journal article" date="2015" name="Genome Announc.">
        <title>Expanding the biotechnology potential of lactobacilli through comparative genomics of 213 strains and associated genera.</title>
        <authorList>
            <person name="Sun Z."/>
            <person name="Harris H.M."/>
            <person name="McCann A."/>
            <person name="Guo C."/>
            <person name="Argimon S."/>
            <person name="Zhang W."/>
            <person name="Yang X."/>
            <person name="Jeffery I.B."/>
            <person name="Cooney J.C."/>
            <person name="Kagawa T.F."/>
            <person name="Liu W."/>
            <person name="Song Y."/>
            <person name="Salvetti E."/>
            <person name="Wrobel A."/>
            <person name="Rasinkangas P."/>
            <person name="Parkhill J."/>
            <person name="Rea M.C."/>
            <person name="O'Sullivan O."/>
            <person name="Ritari J."/>
            <person name="Douillard F.P."/>
            <person name="Paul Ross R."/>
            <person name="Yang R."/>
            <person name="Briner A.E."/>
            <person name="Felis G.E."/>
            <person name="de Vos W.M."/>
            <person name="Barrangou R."/>
            <person name="Klaenhammer T.R."/>
            <person name="Caufield P.W."/>
            <person name="Cui Y."/>
            <person name="Zhang H."/>
            <person name="O'Toole P.W."/>
        </authorList>
    </citation>
    <scope>NUCLEOTIDE SEQUENCE [LARGE SCALE GENOMIC DNA]</scope>
    <source>
        <strain evidence="3 4">DSM 16698</strain>
    </source>
</reference>
<accession>A0A0R2KS83</accession>
<gene>
    <name evidence="3" type="ORF">IV44_GL000111</name>
</gene>
<feature type="signal peptide" evidence="1">
    <location>
        <begin position="1"/>
        <end position="22"/>
    </location>
</feature>
<evidence type="ECO:0000259" key="2">
    <source>
        <dbReference type="Pfam" id="PF03413"/>
    </source>
</evidence>
<evidence type="ECO:0000313" key="4">
    <source>
        <dbReference type="Proteomes" id="UP000051529"/>
    </source>
</evidence>
<comment type="caution">
    <text evidence="3">The sequence shown here is derived from an EMBL/GenBank/DDBJ whole genome shotgun (WGS) entry which is preliminary data.</text>
</comment>
<dbReference type="InterPro" id="IPR025711">
    <property type="entry name" value="PepSY"/>
</dbReference>
<keyword evidence="1" id="KW-0732">Signal</keyword>
<protein>
    <recommendedName>
        <fullName evidence="2">PepSY domain-containing protein</fullName>
    </recommendedName>
</protein>
<feature type="domain" description="PepSY" evidence="2">
    <location>
        <begin position="121"/>
        <end position="179"/>
    </location>
</feature>
<dbReference type="Gene3D" id="3.10.450.40">
    <property type="match status" value="2"/>
</dbReference>